<organism evidence="2 3">
    <name type="scientific">Thalassospira profundimaris</name>
    <dbReference type="NCBI Taxonomy" id="502049"/>
    <lineage>
        <taxon>Bacteria</taxon>
        <taxon>Pseudomonadati</taxon>
        <taxon>Pseudomonadota</taxon>
        <taxon>Alphaproteobacteria</taxon>
        <taxon>Rhodospirillales</taxon>
        <taxon>Thalassospiraceae</taxon>
        <taxon>Thalassospira</taxon>
    </lineage>
</organism>
<feature type="transmembrane region" description="Helical" evidence="1">
    <location>
        <begin position="9"/>
        <end position="30"/>
    </location>
</feature>
<dbReference type="AlphaFoldDB" id="A0A367WU58"/>
<evidence type="ECO:0000313" key="3">
    <source>
        <dbReference type="Proteomes" id="UP000252255"/>
    </source>
</evidence>
<dbReference type="Proteomes" id="UP000252255">
    <property type="component" value="Unassembled WGS sequence"/>
</dbReference>
<gene>
    <name evidence="2" type="ORF">TH30_13410</name>
</gene>
<protein>
    <recommendedName>
        <fullName evidence="4">DUF2798 domain-containing protein</fullName>
    </recommendedName>
</protein>
<dbReference type="InterPro" id="IPR021529">
    <property type="entry name" value="DUF2798"/>
</dbReference>
<evidence type="ECO:0000313" key="2">
    <source>
        <dbReference type="EMBL" id="RCK45005.1"/>
    </source>
</evidence>
<keyword evidence="1" id="KW-0472">Membrane</keyword>
<sequence>MFPPQMQRFVFSFFMSLWLCFLMTGIVTLINTGIDAGYPSRWARAFIVAWPIGFTLVMISAGTVNRITSRLVRQIA</sequence>
<dbReference type="RefSeq" id="WP_114098529.1">
    <property type="nucleotide sequence ID" value="NZ_JPWI01000008.1"/>
</dbReference>
<dbReference type="EMBL" id="JPWI01000008">
    <property type="protein sequence ID" value="RCK45005.1"/>
    <property type="molecule type" value="Genomic_DNA"/>
</dbReference>
<keyword evidence="1" id="KW-0812">Transmembrane</keyword>
<keyword evidence="1" id="KW-1133">Transmembrane helix</keyword>
<dbReference type="Pfam" id="PF11391">
    <property type="entry name" value="DUF2798"/>
    <property type="match status" value="1"/>
</dbReference>
<comment type="caution">
    <text evidence="2">The sequence shown here is derived from an EMBL/GenBank/DDBJ whole genome shotgun (WGS) entry which is preliminary data.</text>
</comment>
<accession>A0A367WU58</accession>
<proteinExistence type="predicted"/>
<name>A0A367WU58_9PROT</name>
<dbReference type="OrthoDB" id="7159403at2"/>
<feature type="transmembrane region" description="Helical" evidence="1">
    <location>
        <begin position="42"/>
        <end position="64"/>
    </location>
</feature>
<reference evidence="2 3" key="1">
    <citation type="submission" date="2014-07" db="EMBL/GenBank/DDBJ databases">
        <title>Draft genome sequence of Thalassospira profundimaris PR54-5.</title>
        <authorList>
            <person name="Lai Q."/>
            <person name="Shao Z."/>
        </authorList>
    </citation>
    <scope>NUCLEOTIDE SEQUENCE [LARGE SCALE GENOMIC DNA]</scope>
    <source>
        <strain evidence="2 3">PR54-5</strain>
    </source>
</reference>
<evidence type="ECO:0000256" key="1">
    <source>
        <dbReference type="SAM" id="Phobius"/>
    </source>
</evidence>
<evidence type="ECO:0008006" key="4">
    <source>
        <dbReference type="Google" id="ProtNLM"/>
    </source>
</evidence>